<reference evidence="2" key="1">
    <citation type="journal article" date="2014" name="Proc. Natl. Acad. Sci. U.S.A.">
        <title>Extensive sampling of basidiomycete genomes demonstrates inadequacy of the white-rot/brown-rot paradigm for wood decay fungi.</title>
        <authorList>
            <person name="Riley R."/>
            <person name="Salamov A.A."/>
            <person name="Brown D.W."/>
            <person name="Nagy L.G."/>
            <person name="Floudas D."/>
            <person name="Held B.W."/>
            <person name="Levasseur A."/>
            <person name="Lombard V."/>
            <person name="Morin E."/>
            <person name="Otillar R."/>
            <person name="Lindquist E.A."/>
            <person name="Sun H."/>
            <person name="LaButti K.M."/>
            <person name="Schmutz J."/>
            <person name="Jabbour D."/>
            <person name="Luo H."/>
            <person name="Baker S.E."/>
            <person name="Pisabarro A.G."/>
            <person name="Walton J.D."/>
            <person name="Blanchette R.A."/>
            <person name="Henrissat B."/>
            <person name="Martin F."/>
            <person name="Cullen D."/>
            <person name="Hibbett D.S."/>
            <person name="Grigoriev I.V."/>
        </authorList>
    </citation>
    <scope>NUCLEOTIDE SEQUENCE [LARGE SCALE GENOMIC DNA]</scope>
    <source>
        <strain evidence="2">FD-172 SS1</strain>
    </source>
</reference>
<proteinExistence type="predicted"/>
<gene>
    <name evidence="1" type="ORF">BOTBODRAFT_27536</name>
</gene>
<dbReference type="InParanoid" id="A0A067MZJ3"/>
<organism evidence="1 2">
    <name type="scientific">Botryobasidium botryosum (strain FD-172 SS1)</name>
    <dbReference type="NCBI Taxonomy" id="930990"/>
    <lineage>
        <taxon>Eukaryota</taxon>
        <taxon>Fungi</taxon>
        <taxon>Dikarya</taxon>
        <taxon>Basidiomycota</taxon>
        <taxon>Agaricomycotina</taxon>
        <taxon>Agaricomycetes</taxon>
        <taxon>Cantharellales</taxon>
        <taxon>Botryobasidiaceae</taxon>
        <taxon>Botryobasidium</taxon>
    </lineage>
</organism>
<dbReference type="AlphaFoldDB" id="A0A067MZJ3"/>
<dbReference type="OrthoDB" id="3235454at2759"/>
<dbReference type="Proteomes" id="UP000027195">
    <property type="component" value="Unassembled WGS sequence"/>
</dbReference>
<dbReference type="HOGENOM" id="CLU_132753_0_0_1"/>
<evidence type="ECO:0000313" key="2">
    <source>
        <dbReference type="Proteomes" id="UP000027195"/>
    </source>
</evidence>
<evidence type="ECO:0000313" key="1">
    <source>
        <dbReference type="EMBL" id="KDQ20125.1"/>
    </source>
</evidence>
<sequence length="152" mass="17440">MAPASSSQDNQDDDEGFAALLMKMQASSSKKQSKKEAAFLQFAKRDLDASTTSGCKEILVALDQIDARYQTFQLDYATREDKIRKIWIEIAKEHDNFRALERRKFLSLKAMETKWEERYSHGTTLMLNSAQEASHAISTIHQDAIRLPRNIR</sequence>
<keyword evidence="2" id="KW-1185">Reference proteome</keyword>
<accession>A0A067MZJ3</accession>
<dbReference type="EMBL" id="KL198018">
    <property type="protein sequence ID" value="KDQ20125.1"/>
    <property type="molecule type" value="Genomic_DNA"/>
</dbReference>
<protein>
    <submittedName>
        <fullName evidence="1">Uncharacterized protein</fullName>
    </submittedName>
</protein>
<name>A0A067MZJ3_BOTB1</name>